<name>A0ABP7CRJ8_9SPHN</name>
<reference evidence="2" key="1">
    <citation type="journal article" date="2019" name="Int. J. Syst. Evol. Microbiol.">
        <title>The Global Catalogue of Microorganisms (GCM) 10K type strain sequencing project: providing services to taxonomists for standard genome sequencing and annotation.</title>
        <authorList>
            <consortium name="The Broad Institute Genomics Platform"/>
            <consortium name="The Broad Institute Genome Sequencing Center for Infectious Disease"/>
            <person name="Wu L."/>
            <person name="Ma J."/>
        </authorList>
    </citation>
    <scope>NUCLEOTIDE SEQUENCE [LARGE SCALE GENOMIC DNA]</scope>
    <source>
        <strain evidence="2">JCM 17498</strain>
    </source>
</reference>
<sequence length="60" mass="6361">MAAVPAAGDRGVSAVERIAERAMARVRARLIAALPVTERGDDLVLQGPRSVLRWPAGALR</sequence>
<dbReference type="Proteomes" id="UP001500523">
    <property type="component" value="Unassembled WGS sequence"/>
</dbReference>
<gene>
    <name evidence="1" type="ORF">GCM10022268_02380</name>
</gene>
<protein>
    <submittedName>
        <fullName evidence="1">Uncharacterized protein</fullName>
    </submittedName>
</protein>
<evidence type="ECO:0000313" key="2">
    <source>
        <dbReference type="Proteomes" id="UP001500523"/>
    </source>
</evidence>
<organism evidence="1 2">
    <name type="scientific">Sphingomonas cynarae</name>
    <dbReference type="NCBI Taxonomy" id="930197"/>
    <lineage>
        <taxon>Bacteria</taxon>
        <taxon>Pseudomonadati</taxon>
        <taxon>Pseudomonadota</taxon>
        <taxon>Alphaproteobacteria</taxon>
        <taxon>Sphingomonadales</taxon>
        <taxon>Sphingomonadaceae</taxon>
        <taxon>Sphingomonas</taxon>
    </lineage>
</organism>
<dbReference type="EMBL" id="BAABBF010000001">
    <property type="protein sequence ID" value="GAA3695200.1"/>
    <property type="molecule type" value="Genomic_DNA"/>
</dbReference>
<keyword evidence="2" id="KW-1185">Reference proteome</keyword>
<proteinExistence type="predicted"/>
<comment type="caution">
    <text evidence="1">The sequence shown here is derived from an EMBL/GenBank/DDBJ whole genome shotgun (WGS) entry which is preliminary data.</text>
</comment>
<accession>A0ABP7CRJ8</accession>
<evidence type="ECO:0000313" key="1">
    <source>
        <dbReference type="EMBL" id="GAA3695200.1"/>
    </source>
</evidence>